<evidence type="ECO:0000313" key="4">
    <source>
        <dbReference type="EMBL" id="KMO94691.1"/>
    </source>
</evidence>
<dbReference type="GO" id="GO:0005524">
    <property type="term" value="F:ATP binding"/>
    <property type="evidence" value="ECO:0007669"/>
    <property type="project" value="UniProtKB-KW"/>
</dbReference>
<dbReference type="PANTHER" id="PTHR16305:SF35">
    <property type="entry name" value="TRANSCRIPTIONAL ACTIVATOR DOMAIN"/>
    <property type="match status" value="1"/>
</dbReference>
<dbReference type="InterPro" id="IPR027417">
    <property type="entry name" value="P-loop_NTPase"/>
</dbReference>
<dbReference type="PANTHER" id="PTHR16305">
    <property type="entry name" value="TESTICULAR SOLUBLE ADENYLYL CYCLASE"/>
    <property type="match status" value="1"/>
</dbReference>
<dbReference type="Gene3D" id="3.40.50.300">
    <property type="entry name" value="P-loop containing nucleotide triphosphate hydrolases"/>
    <property type="match status" value="1"/>
</dbReference>
<proteinExistence type="predicted"/>
<keyword evidence="2" id="KW-0067">ATP-binding</keyword>
<organism evidence="4 5">
    <name type="scientific">Streptomyces roseus</name>
    <dbReference type="NCBI Taxonomy" id="66430"/>
    <lineage>
        <taxon>Bacteria</taxon>
        <taxon>Bacillati</taxon>
        <taxon>Actinomycetota</taxon>
        <taxon>Actinomycetes</taxon>
        <taxon>Kitasatosporales</taxon>
        <taxon>Streptomycetaceae</taxon>
        <taxon>Streptomyces</taxon>
    </lineage>
</organism>
<dbReference type="RefSeq" id="WP_048479549.1">
    <property type="nucleotide sequence ID" value="NZ_JBIRUD010000001.1"/>
</dbReference>
<keyword evidence="1" id="KW-0547">Nucleotide-binding</keyword>
<dbReference type="Gene3D" id="1.25.40.10">
    <property type="entry name" value="Tetratricopeptide repeat domain"/>
    <property type="match status" value="1"/>
</dbReference>
<evidence type="ECO:0000256" key="1">
    <source>
        <dbReference type="ARBA" id="ARBA00022741"/>
    </source>
</evidence>
<evidence type="ECO:0000313" key="5">
    <source>
        <dbReference type="Proteomes" id="UP000035932"/>
    </source>
</evidence>
<dbReference type="AlphaFoldDB" id="A0A0J7ABS5"/>
<dbReference type="STRING" id="66430.ACS04_27815"/>
<sequence length="967" mass="103922">MSHVTEPQGWATQPLLERESEIRAIHRAVDELCGTSDNGPTARRGGVLTFAGSGGIGKTTLLAEARRHAAERSCTVLFARGGEQEKQVPFHVMRQLIQPAFAAMTEDERRDVLGTWYSIVAPALGLTAAPEGPTAPDPQGVRDGLDWVVTHLTVRSAPVVLILDDAHWADAESLAWLTAFAARAEELAMLIMVACRPDEIPAGAGALRALMMGRQGTRPHELAPLTTTAVARIVRDALGESADDVFCRECWAITGGNPFEVVELAMKGRDRELKPHQESIPELRDLASTVKGSGLIDRLEQLGPSIVRLAWAAAVLGTAVPTGIVGSVAALGDAQVADAINKLRSARILTVLTGLRSKEVVEFFHPLVATAVYRSIPPGVRVAMHGMAAQALVDDGQGAAAAARHLLEMHPDGDPWVVQQLRQAARESFSAGAPDAARRYLARALREPPDAENRAEVLFELGSANLLHDPATTINQLRAALEEPKAEQGLREAITYRLAQALARTGQLAAAAGLLQEEAKQATSSRTRLRMQAEQFKWNSVRVDEENSPARSRLLAQFAKRLTGRGLAERHILGLRAWDAAMRGEPAATALEYAEQALDGGMSWTDQDFGFEVPSVIAVTLMYCDQPGRAEDLFNAGIVEFEAKGWRGSHLSFVYTLLGYVRFRRGRLAEAEDFVRNGLQIADRVGQGIPAQWYAIGTLIETLLARGNTGEAQQVADDYKLGEGFPAAVVYPDPQAVWGKLLLAQGRIDEAMRNLTAAGRRLDLRGTRNPSWSPWQLDLALAQVTRAPEQARSTAAEAVARARAFGTSSAIGHALRVSAAATDPAHAAVLLQEAVGHLEQSPAAYELAHALVDHGTALHVLGDPHRAAQQLYRGMETASACGADGLARRARSQLVSAGLRPRRLHTFEQDTLTVAESVAAEHAALGLDNTAIAAKTHSDPQAVSELLSAVFTKLGTDRLGLRRALGL</sequence>
<accession>A0A0J7ABS5</accession>
<dbReference type="Proteomes" id="UP000035932">
    <property type="component" value="Unassembled WGS sequence"/>
</dbReference>
<evidence type="ECO:0000256" key="2">
    <source>
        <dbReference type="ARBA" id="ARBA00022840"/>
    </source>
</evidence>
<comment type="caution">
    <text evidence="4">The sequence shown here is derived from an EMBL/GenBank/DDBJ whole genome shotgun (WGS) entry which is preliminary data.</text>
</comment>
<dbReference type="InterPro" id="IPR041664">
    <property type="entry name" value="AAA_16"/>
</dbReference>
<dbReference type="EMBL" id="LFML01000125">
    <property type="protein sequence ID" value="KMO94691.1"/>
    <property type="molecule type" value="Genomic_DNA"/>
</dbReference>
<gene>
    <name evidence="4" type="ORF">ACS04_27815</name>
</gene>
<dbReference type="Pfam" id="PF13191">
    <property type="entry name" value="AAA_16"/>
    <property type="match status" value="1"/>
</dbReference>
<dbReference type="OrthoDB" id="5476461at2"/>
<dbReference type="SUPFAM" id="SSF48452">
    <property type="entry name" value="TPR-like"/>
    <property type="match status" value="1"/>
</dbReference>
<name>A0A0J7ABS5_9ACTN</name>
<dbReference type="PATRIC" id="fig|66430.4.peg.1195"/>
<evidence type="ECO:0000259" key="3">
    <source>
        <dbReference type="Pfam" id="PF13191"/>
    </source>
</evidence>
<dbReference type="GO" id="GO:0004016">
    <property type="term" value="F:adenylate cyclase activity"/>
    <property type="evidence" value="ECO:0007669"/>
    <property type="project" value="TreeGrafter"/>
</dbReference>
<feature type="domain" description="Orc1-like AAA ATPase" evidence="3">
    <location>
        <begin position="15"/>
        <end position="188"/>
    </location>
</feature>
<dbReference type="GO" id="GO:0005737">
    <property type="term" value="C:cytoplasm"/>
    <property type="evidence" value="ECO:0007669"/>
    <property type="project" value="TreeGrafter"/>
</dbReference>
<reference evidence="4 5" key="1">
    <citation type="submission" date="2015-06" db="EMBL/GenBank/DDBJ databases">
        <title>Recapitulation of the evolution of biosynthetic gene clusters reveals hidden chemical diversity on bacterial genomes.</title>
        <authorList>
            <person name="Cruz-Morales P."/>
            <person name="Martinez-Guerrero C."/>
            <person name="Morales-Escalante M.A."/>
            <person name="Yanez-Guerra L.A."/>
            <person name="Kopp J.F."/>
            <person name="Feldmann J."/>
            <person name="Ramos-Aboites H.E."/>
            <person name="Barona-Gomez F."/>
        </authorList>
    </citation>
    <scope>NUCLEOTIDE SEQUENCE [LARGE SCALE GENOMIC DNA]</scope>
    <source>
        <strain evidence="4 5">ATCC 31245</strain>
    </source>
</reference>
<dbReference type="InterPro" id="IPR011990">
    <property type="entry name" value="TPR-like_helical_dom_sf"/>
</dbReference>
<dbReference type="SUPFAM" id="SSF52540">
    <property type="entry name" value="P-loop containing nucleoside triphosphate hydrolases"/>
    <property type="match status" value="1"/>
</dbReference>
<protein>
    <recommendedName>
        <fullName evidence="3">Orc1-like AAA ATPase domain-containing protein</fullName>
    </recommendedName>
</protein>
<keyword evidence="5" id="KW-1185">Reference proteome</keyword>